<dbReference type="InterPro" id="IPR051446">
    <property type="entry name" value="HTH_trans_reg/aminotransferase"/>
</dbReference>
<dbReference type="InterPro" id="IPR036388">
    <property type="entry name" value="WH-like_DNA-bd_sf"/>
</dbReference>
<dbReference type="GO" id="GO:0003700">
    <property type="term" value="F:DNA-binding transcription factor activity"/>
    <property type="evidence" value="ECO:0007669"/>
    <property type="project" value="InterPro"/>
</dbReference>
<dbReference type="Gene3D" id="1.10.10.10">
    <property type="entry name" value="Winged helix-like DNA-binding domain superfamily/Winged helix DNA-binding domain"/>
    <property type="match status" value="1"/>
</dbReference>
<evidence type="ECO:0000313" key="9">
    <source>
        <dbReference type="Proteomes" id="UP000292003"/>
    </source>
</evidence>
<evidence type="ECO:0000259" key="7">
    <source>
        <dbReference type="PROSITE" id="PS50949"/>
    </source>
</evidence>
<keyword evidence="5" id="KW-0804">Transcription</keyword>
<dbReference type="GO" id="GO:0008483">
    <property type="term" value="F:transaminase activity"/>
    <property type="evidence" value="ECO:0007669"/>
    <property type="project" value="UniProtKB-KW"/>
</dbReference>
<dbReference type="Proteomes" id="UP000292003">
    <property type="component" value="Unassembled WGS sequence"/>
</dbReference>
<evidence type="ECO:0000256" key="4">
    <source>
        <dbReference type="ARBA" id="ARBA00023125"/>
    </source>
</evidence>
<dbReference type="PANTHER" id="PTHR46577:SF1">
    <property type="entry name" value="HTH-TYPE TRANSCRIPTIONAL REGULATORY PROTEIN GABR"/>
    <property type="match status" value="1"/>
</dbReference>
<dbReference type="PROSITE" id="PS50949">
    <property type="entry name" value="HTH_GNTR"/>
    <property type="match status" value="1"/>
</dbReference>
<keyword evidence="9" id="KW-1185">Reference proteome</keyword>
<dbReference type="GO" id="GO:0030170">
    <property type="term" value="F:pyridoxal phosphate binding"/>
    <property type="evidence" value="ECO:0007669"/>
    <property type="project" value="InterPro"/>
</dbReference>
<keyword evidence="2" id="KW-0663">Pyridoxal phosphate</keyword>
<dbReference type="GO" id="GO:0003677">
    <property type="term" value="F:DNA binding"/>
    <property type="evidence" value="ECO:0007669"/>
    <property type="project" value="UniProtKB-KW"/>
</dbReference>
<dbReference type="InterPro" id="IPR004839">
    <property type="entry name" value="Aminotransferase_I/II_large"/>
</dbReference>
<organism evidence="8 9">
    <name type="scientific">Amycolatopsis suaedae</name>
    <dbReference type="NCBI Taxonomy" id="2510978"/>
    <lineage>
        <taxon>Bacteria</taxon>
        <taxon>Bacillati</taxon>
        <taxon>Actinomycetota</taxon>
        <taxon>Actinomycetes</taxon>
        <taxon>Pseudonocardiales</taxon>
        <taxon>Pseudonocardiaceae</taxon>
        <taxon>Amycolatopsis</taxon>
    </lineage>
</organism>
<dbReference type="CDD" id="cd00609">
    <property type="entry name" value="AAT_like"/>
    <property type="match status" value="1"/>
</dbReference>
<dbReference type="AlphaFoldDB" id="A0A4Q7J7H2"/>
<reference evidence="8 9" key="1">
    <citation type="submission" date="2019-02" db="EMBL/GenBank/DDBJ databases">
        <title>Draft genome sequence of Amycolatopsis sp. 8-3EHSu isolated from roots of Suaeda maritima.</title>
        <authorList>
            <person name="Duangmal K."/>
            <person name="Chantavorakit T."/>
        </authorList>
    </citation>
    <scope>NUCLEOTIDE SEQUENCE [LARGE SCALE GENOMIC DNA]</scope>
    <source>
        <strain evidence="8 9">8-3EHSu</strain>
    </source>
</reference>
<comment type="caution">
    <text evidence="8">The sequence shown here is derived from an EMBL/GenBank/DDBJ whole genome shotgun (WGS) entry which is preliminary data.</text>
</comment>
<proteinExistence type="inferred from homology"/>
<dbReference type="InterPro" id="IPR036390">
    <property type="entry name" value="WH_DNA-bd_sf"/>
</dbReference>
<dbReference type="OrthoDB" id="5415143at2"/>
<dbReference type="CDD" id="cd07377">
    <property type="entry name" value="WHTH_GntR"/>
    <property type="match status" value="1"/>
</dbReference>
<sequence>MSEQPARDLRKSGLDLHLGPIGRHVRAGLMEALREAIRTGRLAPGTRLPSSRVLATDLGLGRNTVVRVYSELINEGWLIGLHGSGTEVARRSAEPLTEREPPRSQAAPPRLVHDLRPGRPDLSSFPREAWIRAVKRAVTTAPFEAFGYIDPHGRGELRSAIARYLARARGLRVRADNVVVCSGAAEGLRIVAAMLAKAGVTTVAIEEFGLQTQRETLSKAGLDTVPIPVDTDGATVSILDTNPAPGAVLLTPTHQFPLGVALQSDRRAAVVDWARRRDALIIEDDYDGEFRYDRSPVGALQGLGHDRVIYLGTASKSLAPGLRLGWLVVPDHLVESTIAEKGWAEETVGFVNQLAMTDFVESGAYDRHIRAMRARYRRRRRQLIDVIGRYAPSARVTGMAAGLHVVVDQPGRTGAELVRRAAHEQLTIEPLSLFRHPASTSDRDGVVIGFAAPPPSAWSSALDALVPVLRSQVDPGSEPAAG</sequence>
<dbReference type="InterPro" id="IPR015421">
    <property type="entry name" value="PyrdxlP-dep_Trfase_major"/>
</dbReference>
<protein>
    <submittedName>
        <fullName evidence="8">PLP-dependent aminotransferase family protein</fullName>
    </submittedName>
</protein>
<evidence type="ECO:0000256" key="5">
    <source>
        <dbReference type="ARBA" id="ARBA00023163"/>
    </source>
</evidence>
<evidence type="ECO:0000256" key="2">
    <source>
        <dbReference type="ARBA" id="ARBA00022898"/>
    </source>
</evidence>
<dbReference type="SMART" id="SM00345">
    <property type="entry name" value="HTH_GNTR"/>
    <property type="match status" value="1"/>
</dbReference>
<gene>
    <name evidence="8" type="ORF">EWH70_18670</name>
</gene>
<evidence type="ECO:0000313" key="8">
    <source>
        <dbReference type="EMBL" id="RZQ62303.1"/>
    </source>
</evidence>
<keyword evidence="4" id="KW-0238">DNA-binding</keyword>
<dbReference type="Pfam" id="PF00155">
    <property type="entry name" value="Aminotran_1_2"/>
    <property type="match status" value="1"/>
</dbReference>
<keyword evidence="3" id="KW-0805">Transcription regulation</keyword>
<evidence type="ECO:0000256" key="6">
    <source>
        <dbReference type="SAM" id="MobiDB-lite"/>
    </source>
</evidence>
<feature type="domain" description="HTH gntR-type" evidence="7">
    <location>
        <begin position="23"/>
        <end position="91"/>
    </location>
</feature>
<dbReference type="SUPFAM" id="SSF46785">
    <property type="entry name" value="Winged helix' DNA-binding domain"/>
    <property type="match status" value="1"/>
</dbReference>
<feature type="region of interest" description="Disordered" evidence="6">
    <location>
        <begin position="90"/>
        <end position="118"/>
    </location>
</feature>
<keyword evidence="8" id="KW-0032">Aminotransferase</keyword>
<accession>A0A4Q7J7H2</accession>
<dbReference type="SUPFAM" id="SSF53383">
    <property type="entry name" value="PLP-dependent transferases"/>
    <property type="match status" value="1"/>
</dbReference>
<dbReference type="PANTHER" id="PTHR46577">
    <property type="entry name" value="HTH-TYPE TRANSCRIPTIONAL REGULATORY PROTEIN GABR"/>
    <property type="match status" value="1"/>
</dbReference>
<dbReference type="InterPro" id="IPR000524">
    <property type="entry name" value="Tscrpt_reg_HTH_GntR"/>
</dbReference>
<dbReference type="InterPro" id="IPR015424">
    <property type="entry name" value="PyrdxlP-dep_Trfase"/>
</dbReference>
<evidence type="ECO:0000256" key="1">
    <source>
        <dbReference type="ARBA" id="ARBA00005384"/>
    </source>
</evidence>
<dbReference type="EMBL" id="SFCC01000009">
    <property type="protein sequence ID" value="RZQ62303.1"/>
    <property type="molecule type" value="Genomic_DNA"/>
</dbReference>
<name>A0A4Q7J7H2_9PSEU</name>
<evidence type="ECO:0000256" key="3">
    <source>
        <dbReference type="ARBA" id="ARBA00023015"/>
    </source>
</evidence>
<dbReference type="Pfam" id="PF00392">
    <property type="entry name" value="GntR"/>
    <property type="match status" value="1"/>
</dbReference>
<comment type="similarity">
    <text evidence="1">In the C-terminal section; belongs to the class-I pyridoxal-phosphate-dependent aminotransferase family.</text>
</comment>
<feature type="compositionally biased region" description="Basic and acidic residues" evidence="6">
    <location>
        <begin position="90"/>
        <end position="102"/>
    </location>
</feature>
<keyword evidence="8" id="KW-0808">Transferase</keyword>
<dbReference type="Gene3D" id="3.40.640.10">
    <property type="entry name" value="Type I PLP-dependent aspartate aminotransferase-like (Major domain)"/>
    <property type="match status" value="1"/>
</dbReference>